<feature type="non-terminal residue" evidence="1">
    <location>
        <position position="1"/>
    </location>
</feature>
<accession>A0ABQ9QD66</accession>
<protein>
    <recommendedName>
        <fullName evidence="3">Transposase</fullName>
    </recommendedName>
</protein>
<dbReference type="EMBL" id="JARUPT010000015">
    <property type="protein sequence ID" value="KAK0381608.1"/>
    <property type="molecule type" value="Genomic_DNA"/>
</dbReference>
<name>A0ABQ9QD66_9PEZI</name>
<keyword evidence="2" id="KW-1185">Reference proteome</keyword>
<comment type="caution">
    <text evidence="1">The sequence shown here is derived from an EMBL/GenBank/DDBJ whole genome shotgun (WGS) entry which is preliminary data.</text>
</comment>
<organism evidence="1 2">
    <name type="scientific">Colletotrichum limetticola</name>
    <dbReference type="NCBI Taxonomy" id="1209924"/>
    <lineage>
        <taxon>Eukaryota</taxon>
        <taxon>Fungi</taxon>
        <taxon>Dikarya</taxon>
        <taxon>Ascomycota</taxon>
        <taxon>Pezizomycotina</taxon>
        <taxon>Sordariomycetes</taxon>
        <taxon>Hypocreomycetidae</taxon>
        <taxon>Glomerellales</taxon>
        <taxon>Glomerellaceae</taxon>
        <taxon>Colletotrichum</taxon>
        <taxon>Colletotrichum acutatum species complex</taxon>
    </lineage>
</organism>
<dbReference type="Proteomes" id="UP001169217">
    <property type="component" value="Unassembled WGS sequence"/>
</dbReference>
<evidence type="ECO:0000313" key="1">
    <source>
        <dbReference type="EMBL" id="KAK0381608.1"/>
    </source>
</evidence>
<gene>
    <name evidence="1" type="ORF">CLIM01_00974</name>
</gene>
<evidence type="ECO:0008006" key="3">
    <source>
        <dbReference type="Google" id="ProtNLM"/>
    </source>
</evidence>
<evidence type="ECO:0000313" key="2">
    <source>
        <dbReference type="Proteomes" id="UP001169217"/>
    </source>
</evidence>
<sequence length="200" mass="22484">TSTQRLLFRKVKKGFTEQAWQLATAQQQLAFLRAQVTNTAVRKRRVVQVDPNTKFANIRDIHQAQIEAGEKEVIAAESSDSDCPSEAGSCIVQFVPTSTPKNLGRRGEVAGSSQGQEGWPRAEVLAVIGFFVTPGIAMFYKDVREVIVPRAYRWVVGRQRVQEDEENSEANGFLPLENNELPVWVNIEEELRAGVEQWKD</sequence>
<reference evidence="1" key="1">
    <citation type="submission" date="2023-04" db="EMBL/GenBank/DDBJ databases">
        <title>Colletotrichum limetticola genome sequence.</title>
        <authorList>
            <person name="Baroncelli R."/>
        </authorList>
    </citation>
    <scope>NUCLEOTIDE SEQUENCE</scope>
    <source>
        <strain evidence="1">KLA-Anderson</strain>
    </source>
</reference>
<proteinExistence type="predicted"/>